<dbReference type="InterPro" id="IPR036508">
    <property type="entry name" value="Chitin-bd_dom_sf"/>
</dbReference>
<dbReference type="SUPFAM" id="SSF57625">
    <property type="entry name" value="Invertebrate chitin-binding proteins"/>
    <property type="match status" value="5"/>
</dbReference>
<accession>A0A6J2U0P2</accession>
<feature type="domain" description="Chitin-binding type-2" evidence="7">
    <location>
        <begin position="157"/>
        <end position="219"/>
    </location>
</feature>
<feature type="domain" description="Chitin-binding type-2" evidence="7">
    <location>
        <begin position="286"/>
        <end position="353"/>
    </location>
</feature>
<dbReference type="GO" id="GO:0005576">
    <property type="term" value="C:extracellular region"/>
    <property type="evidence" value="ECO:0007669"/>
    <property type="project" value="InterPro"/>
</dbReference>
<feature type="domain" description="Chitin-binding type-2" evidence="7">
    <location>
        <begin position="94"/>
        <end position="142"/>
    </location>
</feature>
<keyword evidence="5" id="KW-0325">Glycoprotein</keyword>
<dbReference type="InterPro" id="IPR002557">
    <property type="entry name" value="Chitin-bd_dom"/>
</dbReference>
<keyword evidence="3" id="KW-0677">Repeat</keyword>
<keyword evidence="2 6" id="KW-0732">Signal</keyword>
<proteinExistence type="predicted"/>
<gene>
    <name evidence="9" type="primary">LOC115629206</name>
</gene>
<organism evidence="8 9">
    <name type="scientific">Drosophila lebanonensis</name>
    <name type="common">Fruit fly</name>
    <name type="synonym">Scaptodrosophila lebanonensis</name>
    <dbReference type="NCBI Taxonomy" id="7225"/>
    <lineage>
        <taxon>Eukaryota</taxon>
        <taxon>Metazoa</taxon>
        <taxon>Ecdysozoa</taxon>
        <taxon>Arthropoda</taxon>
        <taxon>Hexapoda</taxon>
        <taxon>Insecta</taxon>
        <taxon>Pterygota</taxon>
        <taxon>Neoptera</taxon>
        <taxon>Endopterygota</taxon>
        <taxon>Diptera</taxon>
        <taxon>Brachycera</taxon>
        <taxon>Muscomorpha</taxon>
        <taxon>Ephydroidea</taxon>
        <taxon>Drosophilidae</taxon>
        <taxon>Scaptodrosophila</taxon>
    </lineage>
</organism>
<dbReference type="OrthoDB" id="6020543at2759"/>
<evidence type="ECO:0000256" key="3">
    <source>
        <dbReference type="ARBA" id="ARBA00022737"/>
    </source>
</evidence>
<dbReference type="Gene3D" id="1.10.238.10">
    <property type="entry name" value="EF-hand"/>
    <property type="match status" value="1"/>
</dbReference>
<dbReference type="Pfam" id="PF01607">
    <property type="entry name" value="CBM_14"/>
    <property type="match status" value="4"/>
</dbReference>
<dbReference type="GO" id="GO:0005509">
    <property type="term" value="F:calcium ion binding"/>
    <property type="evidence" value="ECO:0007669"/>
    <property type="project" value="InterPro"/>
</dbReference>
<keyword evidence="8" id="KW-1185">Reference proteome</keyword>
<dbReference type="GeneID" id="115629206"/>
<evidence type="ECO:0000256" key="5">
    <source>
        <dbReference type="ARBA" id="ARBA00023180"/>
    </source>
</evidence>
<evidence type="ECO:0000256" key="1">
    <source>
        <dbReference type="ARBA" id="ARBA00022669"/>
    </source>
</evidence>
<dbReference type="PANTHER" id="PTHR23301:SF0">
    <property type="entry name" value="CHITIN-BINDING TYPE-2 DOMAIN-CONTAINING PROTEIN-RELATED"/>
    <property type="match status" value="1"/>
</dbReference>
<dbReference type="SMART" id="SM00494">
    <property type="entry name" value="ChtBD2"/>
    <property type="match status" value="5"/>
</dbReference>
<evidence type="ECO:0000256" key="2">
    <source>
        <dbReference type="ARBA" id="ARBA00022729"/>
    </source>
</evidence>
<feature type="domain" description="Chitin-binding type-2" evidence="7">
    <location>
        <begin position="31"/>
        <end position="88"/>
    </location>
</feature>
<dbReference type="Gene3D" id="2.170.140.10">
    <property type="entry name" value="Chitin binding domain"/>
    <property type="match status" value="2"/>
</dbReference>
<evidence type="ECO:0000256" key="4">
    <source>
        <dbReference type="ARBA" id="ARBA00023157"/>
    </source>
</evidence>
<dbReference type="PROSITE" id="PS50940">
    <property type="entry name" value="CHIT_BIND_II"/>
    <property type="match status" value="5"/>
</dbReference>
<dbReference type="InterPro" id="IPR011992">
    <property type="entry name" value="EF-hand-dom_pair"/>
</dbReference>
<feature type="chain" id="PRO_5026754105" evidence="6">
    <location>
        <begin position="21"/>
        <end position="446"/>
    </location>
</feature>
<feature type="domain" description="Chitin-binding type-2" evidence="7">
    <location>
        <begin position="229"/>
        <end position="274"/>
    </location>
</feature>
<dbReference type="Proteomes" id="UP000504634">
    <property type="component" value="Unplaced"/>
</dbReference>
<protein>
    <submittedName>
        <fullName evidence="9">Peritrophin-48-like</fullName>
    </submittedName>
</protein>
<dbReference type="SUPFAM" id="SSF47473">
    <property type="entry name" value="EF-hand"/>
    <property type="match status" value="1"/>
</dbReference>
<reference evidence="9" key="1">
    <citation type="submission" date="2025-08" db="UniProtKB">
        <authorList>
            <consortium name="RefSeq"/>
        </authorList>
    </citation>
    <scope>IDENTIFICATION</scope>
    <source>
        <strain evidence="9">11010-0011.00</strain>
        <tissue evidence="9">Whole body</tissue>
    </source>
</reference>
<keyword evidence="1" id="KW-0147">Chitin-binding</keyword>
<keyword evidence="4" id="KW-1015">Disulfide bond</keyword>
<dbReference type="Pfam" id="PF13833">
    <property type="entry name" value="EF-hand_8"/>
    <property type="match status" value="1"/>
</dbReference>
<evidence type="ECO:0000256" key="6">
    <source>
        <dbReference type="SAM" id="SignalP"/>
    </source>
</evidence>
<dbReference type="InterPro" id="IPR002048">
    <property type="entry name" value="EF_hand_dom"/>
</dbReference>
<evidence type="ECO:0000313" key="9">
    <source>
        <dbReference type="RefSeq" id="XP_030381465.1"/>
    </source>
</evidence>
<evidence type="ECO:0000259" key="7">
    <source>
        <dbReference type="PROSITE" id="PS50940"/>
    </source>
</evidence>
<feature type="signal peptide" evidence="6">
    <location>
        <begin position="1"/>
        <end position="20"/>
    </location>
</feature>
<sequence length="446" mass="48025">MAGVYLLSSILCLVFSKALSADIIEGNYNVTAFCTSVKTGTRLGSLESCEKYYQCDSTGPRAINCDSGYSFDLANQRCSPSSQVNCAVGVGSLGNPCVGKSGSKWVPIQGNCKAYVYCQDDKEIGKGTCPQGSKFDGQTQQCVSGQCSDQIEGTYLQNLCSVAAPGIYFGSTVDCGTWNYCTPSGELKTGSCSESGNVKTGFNVQLQACDYSTNSVCSRVTNQDLTSGGGPCTTRGETRGDNYVCGNYYVCNGEIFVPTYCPAGQYYDTIAKACRSRQIAVATKGCNRCQYAMTTFVNAVDNTACRDYVYCKNGVATSTGPCPEGTFFDEATQYCQPDSKLTGYVSTNGACNGRRTGTVSLKSFLVCSLFCKLKNSCILAFLRALVLIYCESEECIDRASFVKLMRHAGGKLTEQKAQSLFYAIDTSNLGYISFESFVQYTQVRGF</sequence>
<dbReference type="PANTHER" id="PTHR23301">
    <property type="entry name" value="CHITIN BINDING PERITROPHIN-A"/>
    <property type="match status" value="1"/>
</dbReference>
<name>A0A6J2U0P2_DROLE</name>
<dbReference type="GO" id="GO:0008061">
    <property type="term" value="F:chitin binding"/>
    <property type="evidence" value="ECO:0007669"/>
    <property type="project" value="UniProtKB-KW"/>
</dbReference>
<dbReference type="AlphaFoldDB" id="A0A6J2U0P2"/>
<dbReference type="RefSeq" id="XP_030381465.1">
    <property type="nucleotide sequence ID" value="XM_030525605.1"/>
</dbReference>
<evidence type="ECO:0000313" key="8">
    <source>
        <dbReference type="Proteomes" id="UP000504634"/>
    </source>
</evidence>
<dbReference type="InterPro" id="IPR051940">
    <property type="entry name" value="Chitin_bind-dev_reg"/>
</dbReference>